<gene>
    <name evidence="1" type="ORF">MUN89_18695</name>
</gene>
<reference evidence="1 2" key="1">
    <citation type="submission" date="2022-04" db="EMBL/GenBank/DDBJ databases">
        <title>Halobacillus sp. isolated from saltern.</title>
        <authorList>
            <person name="Won M."/>
            <person name="Lee C.-M."/>
            <person name="Woen H.-Y."/>
            <person name="Kwon S.-W."/>
        </authorList>
    </citation>
    <scope>NUCLEOTIDE SEQUENCE [LARGE SCALE GENOMIC DNA]</scope>
    <source>
        <strain evidence="1 2">SSBR10-3</strain>
    </source>
</reference>
<organism evidence="1 2">
    <name type="scientific">Halobacillus salinarum</name>
    <dbReference type="NCBI Taxonomy" id="2932257"/>
    <lineage>
        <taxon>Bacteria</taxon>
        <taxon>Bacillati</taxon>
        <taxon>Bacillota</taxon>
        <taxon>Bacilli</taxon>
        <taxon>Bacillales</taxon>
        <taxon>Bacillaceae</taxon>
        <taxon>Halobacillus</taxon>
    </lineage>
</organism>
<accession>A0ABY4EJ49</accession>
<name>A0ABY4EJ49_9BACI</name>
<evidence type="ECO:0000313" key="1">
    <source>
        <dbReference type="EMBL" id="UOQ43878.1"/>
    </source>
</evidence>
<sequence length="56" mass="6438">MMDNQQIEACIQECESAITHLNHAMTKMGEAGQNEKMQHAVKDLEECIEECRDMLQ</sequence>
<proteinExistence type="predicted"/>
<protein>
    <submittedName>
        <fullName evidence="1">Uncharacterized protein</fullName>
    </submittedName>
</protein>
<dbReference type="Proteomes" id="UP000831787">
    <property type="component" value="Chromosome"/>
</dbReference>
<evidence type="ECO:0000313" key="2">
    <source>
        <dbReference type="Proteomes" id="UP000831787"/>
    </source>
</evidence>
<dbReference type="RefSeq" id="WP_244709395.1">
    <property type="nucleotide sequence ID" value="NZ_CP095073.1"/>
</dbReference>
<dbReference type="EMBL" id="CP095073">
    <property type="protein sequence ID" value="UOQ43878.1"/>
    <property type="molecule type" value="Genomic_DNA"/>
</dbReference>
<dbReference type="Gene3D" id="1.20.120.660">
    <property type="entry name" value="IL-4 antagonist (De novo design) like domain"/>
    <property type="match status" value="1"/>
</dbReference>
<keyword evidence="2" id="KW-1185">Reference proteome</keyword>